<comment type="caution">
    <text evidence="2">The sequence shown here is derived from an EMBL/GenBank/DDBJ whole genome shotgun (WGS) entry which is preliminary data.</text>
</comment>
<dbReference type="EMBL" id="JXTB01000179">
    <property type="protein sequence ID" value="PON55742.1"/>
    <property type="molecule type" value="Genomic_DNA"/>
</dbReference>
<feature type="region of interest" description="Disordered" evidence="1">
    <location>
        <begin position="1"/>
        <end position="42"/>
    </location>
</feature>
<evidence type="ECO:0000313" key="2">
    <source>
        <dbReference type="EMBL" id="PON55742.1"/>
    </source>
</evidence>
<organism evidence="2 3">
    <name type="scientific">Parasponia andersonii</name>
    <name type="common">Sponia andersonii</name>
    <dbReference type="NCBI Taxonomy" id="3476"/>
    <lineage>
        <taxon>Eukaryota</taxon>
        <taxon>Viridiplantae</taxon>
        <taxon>Streptophyta</taxon>
        <taxon>Embryophyta</taxon>
        <taxon>Tracheophyta</taxon>
        <taxon>Spermatophyta</taxon>
        <taxon>Magnoliopsida</taxon>
        <taxon>eudicotyledons</taxon>
        <taxon>Gunneridae</taxon>
        <taxon>Pentapetalae</taxon>
        <taxon>rosids</taxon>
        <taxon>fabids</taxon>
        <taxon>Rosales</taxon>
        <taxon>Cannabaceae</taxon>
        <taxon>Parasponia</taxon>
    </lineage>
</organism>
<proteinExistence type="predicted"/>
<evidence type="ECO:0000256" key="1">
    <source>
        <dbReference type="SAM" id="MobiDB-lite"/>
    </source>
</evidence>
<name>A0A2P5C3V8_PARAD</name>
<accession>A0A2P5C3V8</accession>
<dbReference type="Proteomes" id="UP000237105">
    <property type="component" value="Unassembled WGS sequence"/>
</dbReference>
<dbReference type="AlphaFoldDB" id="A0A2P5C3V8"/>
<feature type="compositionally biased region" description="Basic residues" evidence="1">
    <location>
        <begin position="9"/>
        <end position="24"/>
    </location>
</feature>
<sequence>MPNLYATTSHRRRHCPHARSRRTRRGEAKELASSRESDRHGCREAIPVKNLTCLGQGRASSNSGHRELPLLTGNGEFS</sequence>
<feature type="region of interest" description="Disordered" evidence="1">
    <location>
        <begin position="54"/>
        <end position="78"/>
    </location>
</feature>
<protein>
    <submittedName>
        <fullName evidence="2">Uncharacterized protein</fullName>
    </submittedName>
</protein>
<reference evidence="3" key="1">
    <citation type="submission" date="2016-06" db="EMBL/GenBank/DDBJ databases">
        <title>Parallel loss of symbiosis genes in relatives of nitrogen-fixing non-legume Parasponia.</title>
        <authorList>
            <person name="Van Velzen R."/>
            <person name="Holmer R."/>
            <person name="Bu F."/>
            <person name="Rutten L."/>
            <person name="Van Zeijl A."/>
            <person name="Liu W."/>
            <person name="Santuari L."/>
            <person name="Cao Q."/>
            <person name="Sharma T."/>
            <person name="Shen D."/>
            <person name="Roswanjaya Y."/>
            <person name="Wardhani T."/>
            <person name="Kalhor M.S."/>
            <person name="Jansen J."/>
            <person name="Van den Hoogen J."/>
            <person name="Gungor B."/>
            <person name="Hartog M."/>
            <person name="Hontelez J."/>
            <person name="Verver J."/>
            <person name="Yang W.-C."/>
            <person name="Schijlen E."/>
            <person name="Repin R."/>
            <person name="Schilthuizen M."/>
            <person name="Schranz E."/>
            <person name="Heidstra R."/>
            <person name="Miyata K."/>
            <person name="Fedorova E."/>
            <person name="Kohlen W."/>
            <person name="Bisseling T."/>
            <person name="Smit S."/>
            <person name="Geurts R."/>
        </authorList>
    </citation>
    <scope>NUCLEOTIDE SEQUENCE [LARGE SCALE GENOMIC DNA]</scope>
    <source>
        <strain evidence="3">cv. WU1-14</strain>
    </source>
</reference>
<evidence type="ECO:0000313" key="3">
    <source>
        <dbReference type="Proteomes" id="UP000237105"/>
    </source>
</evidence>
<feature type="compositionally biased region" description="Basic and acidic residues" evidence="1">
    <location>
        <begin position="25"/>
        <end position="42"/>
    </location>
</feature>
<keyword evidence="3" id="KW-1185">Reference proteome</keyword>
<gene>
    <name evidence="2" type="ORF">PanWU01x14_185510</name>
</gene>